<feature type="compositionally biased region" description="Low complexity" evidence="8">
    <location>
        <begin position="1"/>
        <end position="13"/>
    </location>
</feature>
<feature type="region of interest" description="Disordered" evidence="8">
    <location>
        <begin position="1"/>
        <end position="28"/>
    </location>
</feature>
<evidence type="ECO:0000256" key="4">
    <source>
        <dbReference type="ARBA" id="ARBA00022741"/>
    </source>
</evidence>
<dbReference type="AlphaFoldDB" id="A0AAE9YAM1"/>
<keyword evidence="3" id="KW-0677">Repeat</keyword>
<dbReference type="PROSITE" id="PS50893">
    <property type="entry name" value="ABC_TRANSPORTER_2"/>
    <property type="match status" value="1"/>
</dbReference>
<dbReference type="Gene3D" id="3.40.50.300">
    <property type="entry name" value="P-loop containing nucleotide triphosphate hydrolases"/>
    <property type="match status" value="1"/>
</dbReference>
<feature type="domain" description="CBS" evidence="10">
    <location>
        <begin position="343"/>
        <end position="403"/>
    </location>
</feature>
<dbReference type="SMART" id="SM00382">
    <property type="entry name" value="AAA"/>
    <property type="match status" value="1"/>
</dbReference>
<dbReference type="GO" id="GO:0016020">
    <property type="term" value="C:membrane"/>
    <property type="evidence" value="ECO:0007669"/>
    <property type="project" value="InterPro"/>
</dbReference>
<dbReference type="PANTHER" id="PTHR43117:SF4">
    <property type="entry name" value="OSMOPROTECTANT IMPORT ATP-BINDING PROTEIN OSMV"/>
    <property type="match status" value="1"/>
</dbReference>
<dbReference type="InterPro" id="IPR017871">
    <property type="entry name" value="ABC_transporter-like_CS"/>
</dbReference>
<dbReference type="GO" id="GO:0016887">
    <property type="term" value="F:ATP hydrolysis activity"/>
    <property type="evidence" value="ECO:0007669"/>
    <property type="project" value="InterPro"/>
</dbReference>
<evidence type="ECO:0000313" key="12">
    <source>
        <dbReference type="Proteomes" id="UP001216390"/>
    </source>
</evidence>
<evidence type="ECO:0000256" key="8">
    <source>
        <dbReference type="SAM" id="MobiDB-lite"/>
    </source>
</evidence>
<keyword evidence="2" id="KW-0813">Transport</keyword>
<evidence type="ECO:0000259" key="9">
    <source>
        <dbReference type="PROSITE" id="PS50893"/>
    </source>
</evidence>
<proteinExistence type="inferred from homology"/>
<gene>
    <name evidence="11" type="ORF">PO878_01965</name>
</gene>
<dbReference type="InterPro" id="IPR003439">
    <property type="entry name" value="ABC_transporter-like_ATP-bd"/>
</dbReference>
<evidence type="ECO:0000256" key="7">
    <source>
        <dbReference type="PROSITE-ProRule" id="PRU00703"/>
    </source>
</evidence>
<evidence type="ECO:0000256" key="5">
    <source>
        <dbReference type="ARBA" id="ARBA00022840"/>
    </source>
</evidence>
<dbReference type="GO" id="GO:0005524">
    <property type="term" value="F:ATP binding"/>
    <property type="evidence" value="ECO:0007669"/>
    <property type="project" value="UniProtKB-KW"/>
</dbReference>
<evidence type="ECO:0000256" key="6">
    <source>
        <dbReference type="ARBA" id="ARBA00066388"/>
    </source>
</evidence>
<dbReference type="RefSeq" id="WP_272737005.1">
    <property type="nucleotide sequence ID" value="NZ_CP116942.1"/>
</dbReference>
<evidence type="ECO:0000256" key="3">
    <source>
        <dbReference type="ARBA" id="ARBA00022737"/>
    </source>
</evidence>
<dbReference type="InterPro" id="IPR046342">
    <property type="entry name" value="CBS_dom_sf"/>
</dbReference>
<keyword evidence="7" id="KW-0129">CBS domain</keyword>
<dbReference type="InterPro" id="IPR000644">
    <property type="entry name" value="CBS_dom"/>
</dbReference>
<dbReference type="PROSITE" id="PS51371">
    <property type="entry name" value="CBS"/>
    <property type="match status" value="1"/>
</dbReference>
<sequence>MPDPTTDAPTTGPDGREVPGEDTDWSLEDQSKSMIRLEGVSKTYPGTTVPAVEELTLDVPEGDVLVLVGPSGCGKSTTLRLINRMIEPTGGRIIFDGRDVTKVDPDELRRHIGYVIQQIGLFPHRTIADNVAVVPRMLGWDKNRTTKRVDELLDMVGLDPSQYRDRYPKELSGGQAQRVGVARALGADPPVLLMDEPFGAIDPITRDRLQNEFLRVQDELQKTIVFVTHDIDEAIKMGDRIAILRQRSVIAQYDTPQRILALPIDDFVQDFIGSGAALKGLNFERVSDLTLGDFPTVRYDAGHRRSSEVLAASGQPWLLVLDDQERPIRWVNQDAMDRSDKPLTEVGQAVRVTVEPNATLHDTLEAMLSSSVGAAIVTDPQGRYQGVVLIEVLTDAIARMRAEAKAHYEEMGLATHQAPVIDPDPLAASDGAR</sequence>
<keyword evidence="5 11" id="KW-0067">ATP-binding</keyword>
<dbReference type="PROSITE" id="PS00211">
    <property type="entry name" value="ABC_TRANSPORTER_1"/>
    <property type="match status" value="1"/>
</dbReference>
<dbReference type="SUPFAM" id="SSF52540">
    <property type="entry name" value="P-loop containing nucleoside triphosphate hydrolases"/>
    <property type="match status" value="1"/>
</dbReference>
<protein>
    <recommendedName>
        <fullName evidence="6">ABC-type quaternary amine transporter</fullName>
        <ecNumber evidence="6">7.6.2.9</ecNumber>
    </recommendedName>
</protein>
<reference evidence="11" key="1">
    <citation type="submission" date="2023-01" db="EMBL/GenBank/DDBJ databases">
        <title>The diversity of Class Acidimicrobiia in South China Sea sediment environments and the proposal of Iamia marina sp. nov., a novel species of the genus Iamia.</title>
        <authorList>
            <person name="He Y."/>
            <person name="Tian X."/>
        </authorList>
    </citation>
    <scope>NUCLEOTIDE SEQUENCE</scope>
    <source>
        <strain evidence="11">DSM 19957</strain>
    </source>
</reference>
<dbReference type="SUPFAM" id="SSF54631">
    <property type="entry name" value="CBS-domain pair"/>
    <property type="match status" value="1"/>
</dbReference>
<dbReference type="KEGG" id="ima:PO878_01965"/>
<feature type="domain" description="ABC transporter" evidence="9">
    <location>
        <begin position="35"/>
        <end position="272"/>
    </location>
</feature>
<dbReference type="FunFam" id="3.40.50.300:FF:000425">
    <property type="entry name" value="Probable ABC transporter, ATP-binding subunit"/>
    <property type="match status" value="1"/>
</dbReference>
<dbReference type="GO" id="GO:0031460">
    <property type="term" value="P:glycine betaine transport"/>
    <property type="evidence" value="ECO:0007669"/>
    <property type="project" value="InterPro"/>
</dbReference>
<accession>A0AAE9YAM1</accession>
<organism evidence="11 12">
    <name type="scientific">Iamia majanohamensis</name>
    <dbReference type="NCBI Taxonomy" id="467976"/>
    <lineage>
        <taxon>Bacteria</taxon>
        <taxon>Bacillati</taxon>
        <taxon>Actinomycetota</taxon>
        <taxon>Acidimicrobiia</taxon>
        <taxon>Acidimicrobiales</taxon>
        <taxon>Iamiaceae</taxon>
        <taxon>Iamia</taxon>
    </lineage>
</organism>
<evidence type="ECO:0000259" key="10">
    <source>
        <dbReference type="PROSITE" id="PS51371"/>
    </source>
</evidence>
<dbReference type="InterPro" id="IPR003593">
    <property type="entry name" value="AAA+_ATPase"/>
</dbReference>
<dbReference type="Proteomes" id="UP001216390">
    <property type="component" value="Chromosome"/>
</dbReference>
<evidence type="ECO:0000313" key="11">
    <source>
        <dbReference type="EMBL" id="WCO67484.1"/>
    </source>
</evidence>
<dbReference type="PANTHER" id="PTHR43117">
    <property type="entry name" value="OSMOPROTECTANT IMPORT ATP-BINDING PROTEIN OSMV"/>
    <property type="match status" value="1"/>
</dbReference>
<keyword evidence="4" id="KW-0547">Nucleotide-binding</keyword>
<evidence type="ECO:0000256" key="1">
    <source>
        <dbReference type="ARBA" id="ARBA00005417"/>
    </source>
</evidence>
<comment type="similarity">
    <text evidence="1">Belongs to the ABC transporter superfamily.</text>
</comment>
<evidence type="ECO:0000256" key="2">
    <source>
        <dbReference type="ARBA" id="ARBA00022448"/>
    </source>
</evidence>
<dbReference type="GO" id="GO:0015418">
    <property type="term" value="F:ABC-type quaternary ammonium compound transporting activity"/>
    <property type="evidence" value="ECO:0007669"/>
    <property type="project" value="UniProtKB-EC"/>
</dbReference>
<dbReference type="Pfam" id="PF00005">
    <property type="entry name" value="ABC_tran"/>
    <property type="match status" value="1"/>
</dbReference>
<keyword evidence="12" id="KW-1185">Reference proteome</keyword>
<dbReference type="NCBIfam" id="TIGR01186">
    <property type="entry name" value="proV"/>
    <property type="match status" value="1"/>
</dbReference>
<name>A0AAE9YAM1_9ACTN</name>
<dbReference type="InterPro" id="IPR005892">
    <property type="entry name" value="Gly-betaine_transp_ATP-bd"/>
</dbReference>
<dbReference type="EMBL" id="CP116942">
    <property type="protein sequence ID" value="WCO67484.1"/>
    <property type="molecule type" value="Genomic_DNA"/>
</dbReference>
<dbReference type="Gene3D" id="3.10.580.10">
    <property type="entry name" value="CBS-domain"/>
    <property type="match status" value="1"/>
</dbReference>
<dbReference type="EC" id="7.6.2.9" evidence="6"/>
<dbReference type="InterPro" id="IPR027417">
    <property type="entry name" value="P-loop_NTPase"/>
</dbReference>